<evidence type="ECO:0000256" key="6">
    <source>
        <dbReference type="ARBA" id="ARBA00034868"/>
    </source>
</evidence>
<dbReference type="InterPro" id="IPR045912">
    <property type="entry name" value="FOXJ2/3-like"/>
</dbReference>
<dbReference type="InterPro" id="IPR036390">
    <property type="entry name" value="WH_DNA-bd_sf"/>
</dbReference>
<dbReference type="PRINTS" id="PR00053">
    <property type="entry name" value="FORKHEAD"/>
</dbReference>
<keyword evidence="3 7" id="KW-0238">DNA-binding</keyword>
<dbReference type="InterPro" id="IPR036388">
    <property type="entry name" value="WH-like_DNA-bd_sf"/>
</dbReference>
<proteinExistence type="predicted"/>
<evidence type="ECO:0000259" key="9">
    <source>
        <dbReference type="PROSITE" id="PS50039"/>
    </source>
</evidence>
<reference evidence="10 11" key="1">
    <citation type="submission" date="2020-10" db="EMBL/GenBank/DDBJ databases">
        <title>Pygocentrus nattereri (red-bellied piranha) genome, fPygNat1, primary haplotype.</title>
        <authorList>
            <person name="Myers G."/>
            <person name="Meyer A."/>
            <person name="Karagic N."/>
            <person name="Pippel M."/>
            <person name="Winkler S."/>
            <person name="Tracey A."/>
            <person name="Wood J."/>
            <person name="Formenti G."/>
            <person name="Howe K."/>
            <person name="Fedrigo O."/>
            <person name="Jarvis E.D."/>
        </authorList>
    </citation>
    <scope>NUCLEOTIDE SEQUENCE [LARGE SCALE GENOMIC DNA]</scope>
</reference>
<evidence type="ECO:0000256" key="1">
    <source>
        <dbReference type="ARBA" id="ARBA00004123"/>
    </source>
</evidence>
<protein>
    <recommendedName>
        <fullName evidence="6">Forkhead box protein G1</fullName>
    </recommendedName>
</protein>
<evidence type="ECO:0000313" key="10">
    <source>
        <dbReference type="Ensembl" id="ENSPNAP00000011839.2"/>
    </source>
</evidence>
<evidence type="ECO:0000256" key="8">
    <source>
        <dbReference type="SAM" id="MobiDB-lite"/>
    </source>
</evidence>
<keyword evidence="5 7" id="KW-0539">Nucleus</keyword>
<dbReference type="InterPro" id="IPR001766">
    <property type="entry name" value="Fork_head_dom"/>
</dbReference>
<feature type="region of interest" description="Disordered" evidence="8">
    <location>
        <begin position="565"/>
        <end position="584"/>
    </location>
</feature>
<dbReference type="PROSITE" id="PS00657">
    <property type="entry name" value="FORK_HEAD_1"/>
    <property type="match status" value="1"/>
</dbReference>
<dbReference type="RefSeq" id="XP_017570051.2">
    <property type="nucleotide sequence ID" value="XM_017714562.2"/>
</dbReference>
<dbReference type="InterPro" id="IPR018122">
    <property type="entry name" value="TF_fork_head_CS_1"/>
</dbReference>
<feature type="compositionally biased region" description="Basic and acidic residues" evidence="8">
    <location>
        <begin position="25"/>
        <end position="42"/>
    </location>
</feature>
<dbReference type="PROSITE" id="PS00658">
    <property type="entry name" value="FORK_HEAD_2"/>
    <property type="match status" value="1"/>
</dbReference>
<evidence type="ECO:0000256" key="2">
    <source>
        <dbReference type="ARBA" id="ARBA00023015"/>
    </source>
</evidence>
<evidence type="ECO:0000256" key="3">
    <source>
        <dbReference type="ARBA" id="ARBA00023125"/>
    </source>
</evidence>
<dbReference type="Gene3D" id="1.10.10.10">
    <property type="entry name" value="Winged helix-like DNA-binding domain superfamily/Winged helix DNA-binding domain"/>
    <property type="match status" value="1"/>
</dbReference>
<feature type="compositionally biased region" description="Pro residues" evidence="8">
    <location>
        <begin position="46"/>
        <end position="56"/>
    </location>
</feature>
<feature type="compositionally biased region" description="Pro residues" evidence="8">
    <location>
        <begin position="265"/>
        <end position="274"/>
    </location>
</feature>
<keyword evidence="11" id="KW-1185">Reference proteome</keyword>
<feature type="compositionally biased region" description="Low complexity" evidence="8">
    <location>
        <begin position="526"/>
        <end position="538"/>
    </location>
</feature>
<dbReference type="CDD" id="cd20024">
    <property type="entry name" value="FH_FOXJ2-like"/>
    <property type="match status" value="1"/>
</dbReference>
<dbReference type="Pfam" id="PF00250">
    <property type="entry name" value="Forkhead"/>
    <property type="match status" value="1"/>
</dbReference>
<comment type="subcellular location">
    <subcellularLocation>
        <location evidence="1 7">Nucleus</location>
    </subcellularLocation>
</comment>
<dbReference type="GO" id="GO:0000978">
    <property type="term" value="F:RNA polymerase II cis-regulatory region sequence-specific DNA binding"/>
    <property type="evidence" value="ECO:0007669"/>
    <property type="project" value="TreeGrafter"/>
</dbReference>
<dbReference type="OrthoDB" id="10029558at2759"/>
<dbReference type="Ensembl" id="ENSPNAT00000018965.2">
    <property type="protein sequence ID" value="ENSPNAP00000011839.2"/>
    <property type="gene ID" value="ENSPNAG00000017575.2"/>
</dbReference>
<dbReference type="AlphaFoldDB" id="A0A3B4CMQ8"/>
<gene>
    <name evidence="10" type="primary">FOXJ2</name>
</gene>
<dbReference type="GeneID" id="108437465"/>
<feature type="region of interest" description="Disordered" evidence="8">
    <location>
        <begin position="596"/>
        <end position="643"/>
    </location>
</feature>
<feature type="region of interest" description="Disordered" evidence="8">
    <location>
        <begin position="119"/>
        <end position="147"/>
    </location>
</feature>
<feature type="region of interest" description="Disordered" evidence="8">
    <location>
        <begin position="262"/>
        <end position="447"/>
    </location>
</feature>
<feature type="region of interest" description="Disordered" evidence="8">
    <location>
        <begin position="20"/>
        <end position="63"/>
    </location>
</feature>
<feature type="compositionally biased region" description="Low complexity" evidence="8">
    <location>
        <begin position="294"/>
        <end position="309"/>
    </location>
</feature>
<feature type="DNA-binding region" description="Fork-head" evidence="7">
    <location>
        <begin position="60"/>
        <end position="137"/>
    </location>
</feature>
<feature type="domain" description="Fork-head" evidence="9">
    <location>
        <begin position="60"/>
        <end position="137"/>
    </location>
</feature>
<dbReference type="FunFam" id="1.10.10.10:FF:000135">
    <property type="entry name" value="forkhead box protein G1"/>
    <property type="match status" value="1"/>
</dbReference>
<dbReference type="GO" id="GO:0005634">
    <property type="term" value="C:nucleus"/>
    <property type="evidence" value="ECO:0007669"/>
    <property type="project" value="UniProtKB-SubCell"/>
</dbReference>
<sequence length="643" mass="69431">MTSELDSSLTSIDWLPQLGVSTLRSGKERGERKRERARERDTAAPPSIPSSSPPPGSKGKPPHSYATLIAMAISSAPERKLSLNDIYTWISDTFPYYNRAGRGWKNSIRHNLSLNKCFRKVPRPQSDPGKGSYWTMDGSPDQLQARGVKRPYSTDEEMIPEKPPSAEDKVHVSQAEPLLLPPDIKTTLSPPPCKRPPAPLPTATAAFFPAAEQPLRFSFSDLNLPDLYTSFQSLCRSMRERVTSQSDAPNTLGIPHDFTPLHTPTLPPLSPHPCPNTNLNPHPHSAHTANSTIPAPNTNPHPHFTPTANSSIPAPNTNLHPHSAPTASTIPVPNTNPNPHSAPTANSTIPAPNTNPNPHSAPTASTIPVPNTNPNPHSAPTANSTIPAPNTNPNPHSAPTANSTIPAPNTNPNPHSAPTANSTSPAPNTNPTLTSNQNPQANSEPDRLLHNNVVPADWFSHADSLRESFRIASSLDWANIDLTSHPDLIESMRQAELCDWALDPALFTSLCDSLNRFFTQKGLIGSSSSGSHPSLSQLAQPHANMQPAAAPTLASLVHPSPLSFPPQLQSCSGGAPLQSPRKSLTPQIQIPQRNLENQPTTSHPLPPNALQTQPLTPRSRPPMKQLHSNSEEFQDDFDWDSLV</sequence>
<reference evidence="10" key="2">
    <citation type="submission" date="2025-08" db="UniProtKB">
        <authorList>
            <consortium name="Ensembl"/>
        </authorList>
    </citation>
    <scope>IDENTIFICATION</scope>
</reference>
<organism evidence="10 11">
    <name type="scientific">Pygocentrus nattereri</name>
    <name type="common">Red-bellied piranha</name>
    <dbReference type="NCBI Taxonomy" id="42514"/>
    <lineage>
        <taxon>Eukaryota</taxon>
        <taxon>Metazoa</taxon>
        <taxon>Chordata</taxon>
        <taxon>Craniata</taxon>
        <taxon>Vertebrata</taxon>
        <taxon>Euteleostomi</taxon>
        <taxon>Actinopterygii</taxon>
        <taxon>Neopterygii</taxon>
        <taxon>Teleostei</taxon>
        <taxon>Ostariophysi</taxon>
        <taxon>Characiformes</taxon>
        <taxon>Characoidei</taxon>
        <taxon>Pygocentrus</taxon>
    </lineage>
</organism>
<feature type="compositionally biased region" description="Polar residues" evidence="8">
    <location>
        <begin position="596"/>
        <end position="616"/>
    </location>
</feature>
<dbReference type="PANTHER" id="PTHR46078:SF4">
    <property type="entry name" value="FORKHEAD BOX J2"/>
    <property type="match status" value="1"/>
</dbReference>
<dbReference type="GO" id="GO:0000981">
    <property type="term" value="F:DNA-binding transcription factor activity, RNA polymerase II-specific"/>
    <property type="evidence" value="ECO:0007669"/>
    <property type="project" value="TreeGrafter"/>
</dbReference>
<keyword evidence="4" id="KW-0804">Transcription</keyword>
<feature type="compositionally biased region" description="Polar residues" evidence="8">
    <location>
        <begin position="310"/>
        <end position="443"/>
    </location>
</feature>
<dbReference type="PROSITE" id="PS50039">
    <property type="entry name" value="FORK_HEAD_3"/>
    <property type="match status" value="1"/>
</dbReference>
<name>A0A3B4CMQ8_PYGNA</name>
<feature type="region of interest" description="Disordered" evidence="8">
    <location>
        <begin position="526"/>
        <end position="547"/>
    </location>
</feature>
<feature type="compositionally biased region" description="Acidic residues" evidence="8">
    <location>
        <begin position="632"/>
        <end position="643"/>
    </location>
</feature>
<evidence type="ECO:0000256" key="7">
    <source>
        <dbReference type="PROSITE-ProRule" id="PRU00089"/>
    </source>
</evidence>
<dbReference type="SUPFAM" id="SSF46785">
    <property type="entry name" value="Winged helix' DNA-binding domain"/>
    <property type="match status" value="1"/>
</dbReference>
<dbReference type="RefSeq" id="XP_037392929.1">
    <property type="nucleotide sequence ID" value="XM_037537032.1"/>
</dbReference>
<reference evidence="10" key="3">
    <citation type="submission" date="2025-09" db="UniProtKB">
        <authorList>
            <consortium name="Ensembl"/>
        </authorList>
    </citation>
    <scope>IDENTIFICATION</scope>
</reference>
<evidence type="ECO:0000313" key="11">
    <source>
        <dbReference type="Proteomes" id="UP001501920"/>
    </source>
</evidence>
<accession>A0A3B4CMQ8</accession>
<evidence type="ECO:0000256" key="5">
    <source>
        <dbReference type="ARBA" id="ARBA00023242"/>
    </source>
</evidence>
<dbReference type="SMART" id="SM00339">
    <property type="entry name" value="FH"/>
    <property type="match status" value="1"/>
</dbReference>
<dbReference type="PANTHER" id="PTHR46078">
    <property type="entry name" value="FORKHEAD BOX PROTEIN J2 FAMILY MEMBER"/>
    <property type="match status" value="1"/>
</dbReference>
<dbReference type="GeneTree" id="ENSGT00940000166343"/>
<dbReference type="Proteomes" id="UP001501920">
    <property type="component" value="Chromosome 3"/>
</dbReference>
<dbReference type="STRING" id="42514.ENSPNAP00000011839"/>
<dbReference type="InterPro" id="IPR030456">
    <property type="entry name" value="TF_fork_head_CS_2"/>
</dbReference>
<dbReference type="OMA" id="CKQPSPY"/>
<evidence type="ECO:0000256" key="4">
    <source>
        <dbReference type="ARBA" id="ARBA00023163"/>
    </source>
</evidence>
<keyword evidence="2" id="KW-0805">Transcription regulation</keyword>